<dbReference type="EMBL" id="HBIJ01001686">
    <property type="protein sequence ID" value="CAE0360477.1"/>
    <property type="molecule type" value="Transcribed_RNA"/>
</dbReference>
<feature type="compositionally biased region" description="Basic residues" evidence="6">
    <location>
        <begin position="444"/>
        <end position="453"/>
    </location>
</feature>
<feature type="transmembrane region" description="Helical" evidence="7">
    <location>
        <begin position="142"/>
        <end position="165"/>
    </location>
</feature>
<dbReference type="GO" id="GO:0032977">
    <property type="term" value="F:membrane insertase activity"/>
    <property type="evidence" value="ECO:0007669"/>
    <property type="project" value="InterPro"/>
</dbReference>
<dbReference type="GO" id="GO:0005743">
    <property type="term" value="C:mitochondrial inner membrane"/>
    <property type="evidence" value="ECO:0007669"/>
    <property type="project" value="TreeGrafter"/>
</dbReference>
<gene>
    <name evidence="9" type="ORF">ALAG00032_LOCUS1207</name>
</gene>
<evidence type="ECO:0000256" key="5">
    <source>
        <dbReference type="RuleBase" id="RU003945"/>
    </source>
</evidence>
<feature type="region of interest" description="Disordered" evidence="6">
    <location>
        <begin position="402"/>
        <end position="453"/>
    </location>
</feature>
<dbReference type="InterPro" id="IPR001708">
    <property type="entry name" value="YidC/ALB3/OXA1/COX18"/>
</dbReference>
<feature type="transmembrane region" description="Helical" evidence="7">
    <location>
        <begin position="262"/>
        <end position="279"/>
    </location>
</feature>
<feature type="domain" description="Membrane insertase YidC/Oxa/ALB C-terminal" evidence="8">
    <location>
        <begin position="142"/>
        <end position="339"/>
    </location>
</feature>
<dbReference type="PANTHER" id="PTHR12428">
    <property type="entry name" value="OXA1"/>
    <property type="match status" value="1"/>
</dbReference>
<dbReference type="Pfam" id="PF02096">
    <property type="entry name" value="60KD_IMP"/>
    <property type="match status" value="1"/>
</dbReference>
<dbReference type="NCBIfam" id="TIGR03592">
    <property type="entry name" value="yidC_oxa1_cterm"/>
    <property type="match status" value="1"/>
</dbReference>
<feature type="transmembrane region" description="Helical" evidence="7">
    <location>
        <begin position="300"/>
        <end position="324"/>
    </location>
</feature>
<evidence type="ECO:0000256" key="4">
    <source>
        <dbReference type="ARBA" id="ARBA00023136"/>
    </source>
</evidence>
<comment type="similarity">
    <text evidence="5">Belongs to the OXA1/ALB3/YidC family.</text>
</comment>
<evidence type="ECO:0000259" key="8">
    <source>
        <dbReference type="Pfam" id="PF02096"/>
    </source>
</evidence>
<keyword evidence="4 7" id="KW-0472">Membrane</keyword>
<accession>A0A7S3JPA0</accession>
<dbReference type="AlphaFoldDB" id="A0A7S3JPA0"/>
<comment type="subcellular location">
    <subcellularLocation>
        <location evidence="1 5">Membrane</location>
        <topology evidence="1 5">Multi-pass membrane protein</topology>
    </subcellularLocation>
</comment>
<evidence type="ECO:0000256" key="7">
    <source>
        <dbReference type="SAM" id="Phobius"/>
    </source>
</evidence>
<evidence type="ECO:0000256" key="3">
    <source>
        <dbReference type="ARBA" id="ARBA00022989"/>
    </source>
</evidence>
<evidence type="ECO:0000313" key="9">
    <source>
        <dbReference type="EMBL" id="CAE0360477.1"/>
    </source>
</evidence>
<evidence type="ECO:0000256" key="6">
    <source>
        <dbReference type="SAM" id="MobiDB-lite"/>
    </source>
</evidence>
<dbReference type="InterPro" id="IPR028055">
    <property type="entry name" value="YidC/Oxa/ALB_C"/>
</dbReference>
<proteinExistence type="inferred from homology"/>
<sequence length="453" mass="51286">MRRVVSVPQLRHIVVRTSRRRREISTREVLSRVAEMAESHGWQRSAQYIHTKFHLSPKEELEESSQHVNEWRETEIFGATQKEVPEIIYPTTSSAPEIITSSPDSGTMEVVGEMTVKALGSWPSDYALWTINAIHTGLDIPFWMAIAGTTFAIRTALLPISILTMKHAARMQKAKPEIDVLQNRMKQDQSDDPNKLAMYQSQMAAVLEKHKVKPFLIFLFPLCQLPIFTSMFFGLQRLGTHYPDATNGGMLWFTDLTVADPYYILPIATSSIFFLMVEYGSDGMSATQGNAGTAVNFRNVMRVMAIAMIPLTAHFPTSVFTYWFTANCFSVAQTQLLNKNDTIRKLLDLPPKPKVISTKRTDAVAELSDAFSTVQTKIQAILDRDKQSITQVDPSVFEKRKQENSWLARNQDRVQPVETFKQKPVDAVSSSSSISTSRPPMQSRHGRKKRKKK</sequence>
<feature type="transmembrane region" description="Helical" evidence="7">
    <location>
        <begin position="215"/>
        <end position="235"/>
    </location>
</feature>
<name>A0A7S3JPA0_9STRA</name>
<keyword evidence="3 7" id="KW-1133">Transmembrane helix</keyword>
<dbReference type="GO" id="GO:0032979">
    <property type="term" value="P:protein insertion into mitochondrial inner membrane from matrix"/>
    <property type="evidence" value="ECO:0007669"/>
    <property type="project" value="TreeGrafter"/>
</dbReference>
<evidence type="ECO:0000256" key="1">
    <source>
        <dbReference type="ARBA" id="ARBA00004141"/>
    </source>
</evidence>
<keyword evidence="2 5" id="KW-0812">Transmembrane</keyword>
<organism evidence="9">
    <name type="scientific">Aureoumbra lagunensis</name>
    <dbReference type="NCBI Taxonomy" id="44058"/>
    <lineage>
        <taxon>Eukaryota</taxon>
        <taxon>Sar</taxon>
        <taxon>Stramenopiles</taxon>
        <taxon>Ochrophyta</taxon>
        <taxon>Pelagophyceae</taxon>
        <taxon>Pelagomonadales</taxon>
        <taxon>Aureoumbra</taxon>
    </lineage>
</organism>
<dbReference type="PANTHER" id="PTHR12428:SF65">
    <property type="entry name" value="CYTOCHROME C OXIDASE ASSEMBLY PROTEIN COX18, MITOCHONDRIAL"/>
    <property type="match status" value="1"/>
</dbReference>
<protein>
    <recommendedName>
        <fullName evidence="8">Membrane insertase YidC/Oxa/ALB C-terminal domain-containing protein</fullName>
    </recommendedName>
</protein>
<reference evidence="9" key="1">
    <citation type="submission" date="2021-01" db="EMBL/GenBank/DDBJ databases">
        <authorList>
            <person name="Corre E."/>
            <person name="Pelletier E."/>
            <person name="Niang G."/>
            <person name="Scheremetjew M."/>
            <person name="Finn R."/>
            <person name="Kale V."/>
            <person name="Holt S."/>
            <person name="Cochrane G."/>
            <person name="Meng A."/>
            <person name="Brown T."/>
            <person name="Cohen L."/>
        </authorList>
    </citation>
    <scope>NUCLEOTIDE SEQUENCE</scope>
    <source>
        <strain evidence="9">CCMP1510</strain>
    </source>
</reference>
<evidence type="ECO:0000256" key="2">
    <source>
        <dbReference type="ARBA" id="ARBA00022692"/>
    </source>
</evidence>
<dbReference type="CDD" id="cd20069">
    <property type="entry name" value="5TM_Oxa1-like"/>
    <property type="match status" value="1"/>
</dbReference>